<organism evidence="2 3">
    <name type="scientific">Phlyctema vagabunda</name>
    <dbReference type="NCBI Taxonomy" id="108571"/>
    <lineage>
        <taxon>Eukaryota</taxon>
        <taxon>Fungi</taxon>
        <taxon>Dikarya</taxon>
        <taxon>Ascomycota</taxon>
        <taxon>Pezizomycotina</taxon>
        <taxon>Leotiomycetes</taxon>
        <taxon>Helotiales</taxon>
        <taxon>Dermateaceae</taxon>
        <taxon>Phlyctema</taxon>
    </lineage>
</organism>
<dbReference type="EMBL" id="JBFCZG010000002">
    <property type="protein sequence ID" value="KAL3425377.1"/>
    <property type="molecule type" value="Genomic_DNA"/>
</dbReference>
<feature type="region of interest" description="Disordered" evidence="1">
    <location>
        <begin position="421"/>
        <end position="443"/>
    </location>
</feature>
<comment type="caution">
    <text evidence="2">The sequence shown here is derived from an EMBL/GenBank/DDBJ whole genome shotgun (WGS) entry which is preliminary data.</text>
</comment>
<gene>
    <name evidence="2" type="ORF">PVAG01_02168</name>
</gene>
<protein>
    <recommendedName>
        <fullName evidence="4">RNase III domain-containing protein</fullName>
    </recommendedName>
</protein>
<evidence type="ECO:0008006" key="4">
    <source>
        <dbReference type="Google" id="ProtNLM"/>
    </source>
</evidence>
<dbReference type="Proteomes" id="UP001629113">
    <property type="component" value="Unassembled WGS sequence"/>
</dbReference>
<feature type="compositionally biased region" description="Basic and acidic residues" evidence="1">
    <location>
        <begin position="430"/>
        <end position="443"/>
    </location>
</feature>
<proteinExistence type="predicted"/>
<evidence type="ECO:0000313" key="3">
    <source>
        <dbReference type="Proteomes" id="UP001629113"/>
    </source>
</evidence>
<accession>A0ABR4PQH9</accession>
<reference evidence="2 3" key="1">
    <citation type="submission" date="2024-06" db="EMBL/GenBank/DDBJ databases">
        <title>Complete genome of Phlyctema vagabunda strain 19-DSS-EL-015.</title>
        <authorList>
            <person name="Fiorenzani C."/>
        </authorList>
    </citation>
    <scope>NUCLEOTIDE SEQUENCE [LARGE SCALE GENOMIC DNA]</scope>
    <source>
        <strain evidence="2 3">19-DSS-EL-015</strain>
    </source>
</reference>
<evidence type="ECO:0000256" key="1">
    <source>
        <dbReference type="SAM" id="MobiDB-lite"/>
    </source>
</evidence>
<evidence type="ECO:0000313" key="2">
    <source>
        <dbReference type="EMBL" id="KAL3425377.1"/>
    </source>
</evidence>
<name>A0ABR4PQH9_9HELO</name>
<sequence>MLPRTLSRGRTACLFRPKTFNPSTNCSFSIGRVVYSRDTLDAHDLGTSTQKNSHPRISRSLMFLSPEQKFVAMIEEQIGYKFTDSYILLEALDLENMTIEKIKAASVKLHDNSRILIKLNSESRPRCRISIAISQFVEFSLQKRNTFFDIFQQAPTDTMMHVLPRRLGAWDLILPIAILTAVHEDGGYEALGDVQFSLGLQNVGGAVSMAAMTSRVEQSIGSETLKVMSRSLVRELVQDQLLVFSRNYVMPDVQRILKYNFNHPELLWDALHWRTSRKVSSIGFKALDLQLAVSSGANSVASPGTYTAPLAVLARKHGLSGFRRSPPFLYSWKELRRVELYSTQSVTITVGALLGGVYIDGGSKALQAVIEQLGICAPSSSSIRSKANPSMIPLASNLHEKNKHSSRILQLRRNRKMLIFRSTIRPSQPKKQEKQNEATDQRG</sequence>
<keyword evidence="3" id="KW-1185">Reference proteome</keyword>